<gene>
    <name evidence="1" type="ORF">L2E82_26707</name>
</gene>
<name>A0ACB9CRB7_CICIN</name>
<keyword evidence="2" id="KW-1185">Reference proteome</keyword>
<protein>
    <submittedName>
        <fullName evidence="1">Uncharacterized protein</fullName>
    </submittedName>
</protein>
<evidence type="ECO:0000313" key="1">
    <source>
        <dbReference type="EMBL" id="KAI3736723.1"/>
    </source>
</evidence>
<evidence type="ECO:0000313" key="2">
    <source>
        <dbReference type="Proteomes" id="UP001055811"/>
    </source>
</evidence>
<dbReference type="EMBL" id="CM042013">
    <property type="protein sequence ID" value="KAI3736723.1"/>
    <property type="molecule type" value="Genomic_DNA"/>
</dbReference>
<accession>A0ACB9CRB7</accession>
<organism evidence="1 2">
    <name type="scientific">Cichorium intybus</name>
    <name type="common">Chicory</name>
    <dbReference type="NCBI Taxonomy" id="13427"/>
    <lineage>
        <taxon>Eukaryota</taxon>
        <taxon>Viridiplantae</taxon>
        <taxon>Streptophyta</taxon>
        <taxon>Embryophyta</taxon>
        <taxon>Tracheophyta</taxon>
        <taxon>Spermatophyta</taxon>
        <taxon>Magnoliopsida</taxon>
        <taxon>eudicotyledons</taxon>
        <taxon>Gunneridae</taxon>
        <taxon>Pentapetalae</taxon>
        <taxon>asterids</taxon>
        <taxon>campanulids</taxon>
        <taxon>Asterales</taxon>
        <taxon>Asteraceae</taxon>
        <taxon>Cichorioideae</taxon>
        <taxon>Cichorieae</taxon>
        <taxon>Cichoriinae</taxon>
        <taxon>Cichorium</taxon>
    </lineage>
</organism>
<proteinExistence type="predicted"/>
<sequence>MKVISVSTRAIPSIYSEFAIILKKGIRGSVEAKSDSLLNSSPRRQDPKVLLLAPDSNFNGYDFNSCVC</sequence>
<dbReference type="Proteomes" id="UP001055811">
    <property type="component" value="Linkage Group LG05"/>
</dbReference>
<reference evidence="2" key="1">
    <citation type="journal article" date="2022" name="Mol. Ecol. Resour.">
        <title>The genomes of chicory, endive, great burdock and yacon provide insights into Asteraceae palaeo-polyploidization history and plant inulin production.</title>
        <authorList>
            <person name="Fan W."/>
            <person name="Wang S."/>
            <person name="Wang H."/>
            <person name="Wang A."/>
            <person name="Jiang F."/>
            <person name="Liu H."/>
            <person name="Zhao H."/>
            <person name="Xu D."/>
            <person name="Zhang Y."/>
        </authorList>
    </citation>
    <scope>NUCLEOTIDE SEQUENCE [LARGE SCALE GENOMIC DNA]</scope>
    <source>
        <strain evidence="2">cv. Punajuju</strain>
    </source>
</reference>
<comment type="caution">
    <text evidence="1">The sequence shown here is derived from an EMBL/GenBank/DDBJ whole genome shotgun (WGS) entry which is preliminary data.</text>
</comment>
<reference evidence="1 2" key="2">
    <citation type="journal article" date="2022" name="Mol. Ecol. Resour.">
        <title>The genomes of chicory, endive, great burdock and yacon provide insights into Asteraceae paleo-polyploidization history and plant inulin production.</title>
        <authorList>
            <person name="Fan W."/>
            <person name="Wang S."/>
            <person name="Wang H."/>
            <person name="Wang A."/>
            <person name="Jiang F."/>
            <person name="Liu H."/>
            <person name="Zhao H."/>
            <person name="Xu D."/>
            <person name="Zhang Y."/>
        </authorList>
    </citation>
    <scope>NUCLEOTIDE SEQUENCE [LARGE SCALE GENOMIC DNA]</scope>
    <source>
        <strain evidence="2">cv. Punajuju</strain>
        <tissue evidence="1">Leaves</tissue>
    </source>
</reference>